<name>A0ABV1RHL1_9ALTE</name>
<dbReference type="EMBL" id="JBELOE010000211">
    <property type="protein sequence ID" value="MER2492426.1"/>
    <property type="molecule type" value="Genomic_DNA"/>
</dbReference>
<reference evidence="1 2" key="1">
    <citation type="submission" date="2024-06" db="EMBL/GenBank/DDBJ databases">
        <authorList>
            <person name="Chen R.Y."/>
        </authorList>
    </citation>
    <scope>NUCLEOTIDE SEQUENCE [LARGE SCALE GENOMIC DNA]</scope>
    <source>
        <strain evidence="1 2">D2</strain>
    </source>
</reference>
<accession>A0ABV1RHL1</accession>
<organism evidence="1 2">
    <name type="scientific">Catenovulum sediminis</name>
    <dbReference type="NCBI Taxonomy" id="1740262"/>
    <lineage>
        <taxon>Bacteria</taxon>
        <taxon>Pseudomonadati</taxon>
        <taxon>Pseudomonadota</taxon>
        <taxon>Gammaproteobacteria</taxon>
        <taxon>Alteromonadales</taxon>
        <taxon>Alteromonadaceae</taxon>
        <taxon>Catenovulum</taxon>
    </lineage>
</organism>
<proteinExistence type="predicted"/>
<evidence type="ECO:0000313" key="1">
    <source>
        <dbReference type="EMBL" id="MER2492426.1"/>
    </source>
</evidence>
<evidence type="ECO:0000313" key="2">
    <source>
        <dbReference type="Proteomes" id="UP001467690"/>
    </source>
</evidence>
<keyword evidence="2" id="KW-1185">Reference proteome</keyword>
<evidence type="ECO:0008006" key="3">
    <source>
        <dbReference type="Google" id="ProtNLM"/>
    </source>
</evidence>
<dbReference type="RefSeq" id="WP_350401943.1">
    <property type="nucleotide sequence ID" value="NZ_JBELOE010000211.1"/>
</dbReference>
<protein>
    <recommendedName>
        <fullName evidence="3">Bacterial OB-fold domain-containing protein</fullName>
    </recommendedName>
</protein>
<sequence>MGVCFAVSSSDLAHEDVLQSVIDKQYVYGKAITISGFLKTSNTGFGVFNYLYGSAEKLNQGSLTNVILVSGQYIFMGDCNKRHVVIKGLLSIQPNVPAVIYDVELISVLDEELANQKQTCFE</sequence>
<dbReference type="Proteomes" id="UP001467690">
    <property type="component" value="Unassembled WGS sequence"/>
</dbReference>
<gene>
    <name evidence="1" type="ORF">ABS311_11095</name>
</gene>
<comment type="caution">
    <text evidence="1">The sequence shown here is derived from an EMBL/GenBank/DDBJ whole genome shotgun (WGS) entry which is preliminary data.</text>
</comment>